<dbReference type="AlphaFoldDB" id="A0A0D0VPS5"/>
<evidence type="ECO:0000256" key="1">
    <source>
        <dbReference type="ARBA" id="ARBA00005156"/>
    </source>
</evidence>
<dbReference type="SUPFAM" id="SSF50978">
    <property type="entry name" value="WD40 repeat-like"/>
    <property type="match status" value="1"/>
</dbReference>
<keyword evidence="3" id="KW-0677">Repeat</keyword>
<keyword evidence="2" id="KW-0853">WD repeat</keyword>
<sequence length="370" mass="41246">MSLSRAKSLANVDTLYSADSIEFCPFEGFQDLLVCGTYQIVEPKDGGKKPDEDGSDDEQPPNQTQRVGRLLLFQVSQGHHLQELQKIETSAILDIKWSPNPKQEPQLAVADAKGRITVFGLDVETKRLREVQKIDVADETKLCLSLDFSNRRSSLAPTEIITSVSNGHLAHLIPASSGYTLSSSWPAHDYEPWITTFDIDDPKTVWSGGDDCKLKRWDLRERSRPTFVNKNFEAGVTTITPSPHTPNLLAVGSYDENLRFFDARSATKPLLTIPMGGGIWRTRFHPSAERAGDLLVACMHAGFKIVHISQGMTGGDWEIDYNMNGSVVKTFEEHSSLAYGADWSRLPMEEGESLVGTCSFYDHTMHLWRG</sequence>
<dbReference type="EC" id="3.1.1.97" evidence="6"/>
<feature type="region of interest" description="Disordered" evidence="8">
    <location>
        <begin position="44"/>
        <end position="63"/>
    </location>
</feature>
<organism evidence="9">
    <name type="scientific">Cryptococcus bacillisporus CA1280</name>
    <dbReference type="NCBI Taxonomy" id="1296109"/>
    <lineage>
        <taxon>Eukaryota</taxon>
        <taxon>Fungi</taxon>
        <taxon>Dikarya</taxon>
        <taxon>Basidiomycota</taxon>
        <taxon>Agaricomycotina</taxon>
        <taxon>Tremellomycetes</taxon>
        <taxon>Tremellales</taxon>
        <taxon>Cryptococcaceae</taxon>
        <taxon>Cryptococcus</taxon>
        <taxon>Cryptococcus gattii species complex</taxon>
    </lineage>
</organism>
<dbReference type="InterPro" id="IPR001680">
    <property type="entry name" value="WD40_rpt"/>
</dbReference>
<dbReference type="GO" id="GO:0061685">
    <property type="term" value="F:diphthine methylesterase activity"/>
    <property type="evidence" value="ECO:0007669"/>
    <property type="project" value="UniProtKB-EC"/>
</dbReference>
<dbReference type="HOGENOM" id="CLU_036100_2_0_1"/>
<comment type="similarity">
    <text evidence="5">Belongs to the DPH7 family.</text>
</comment>
<evidence type="ECO:0000313" key="9">
    <source>
        <dbReference type="EMBL" id="KIR48399.1"/>
    </source>
</evidence>
<evidence type="ECO:0000256" key="5">
    <source>
        <dbReference type="ARBA" id="ARBA00038092"/>
    </source>
</evidence>
<dbReference type="PANTHER" id="PTHR46042">
    <property type="entry name" value="DIPHTHINE METHYLTRANSFERASE"/>
    <property type="match status" value="1"/>
</dbReference>
<evidence type="ECO:0000256" key="8">
    <source>
        <dbReference type="SAM" id="MobiDB-lite"/>
    </source>
</evidence>
<protein>
    <recommendedName>
        <fullName evidence="6">methylated diphthine methylhydrolase</fullName>
        <ecNumber evidence="6">3.1.1.97</ecNumber>
    </recommendedName>
</protein>
<accession>A0A0D0VPS5</accession>
<name>A0A0D0VPS5_CRYGA</name>
<comment type="pathway">
    <text evidence="1">Protein modification; peptidyl-diphthamide biosynthesis.</text>
</comment>
<keyword evidence="4" id="KW-0378">Hydrolase</keyword>
<evidence type="ECO:0000256" key="6">
    <source>
        <dbReference type="ARBA" id="ARBA00039131"/>
    </source>
</evidence>
<dbReference type="SMART" id="SM00320">
    <property type="entry name" value="WD40"/>
    <property type="match status" value="4"/>
</dbReference>
<dbReference type="Gene3D" id="2.130.10.10">
    <property type="entry name" value="YVTN repeat-like/Quinoprotein amine dehydrogenase"/>
    <property type="match status" value="1"/>
</dbReference>
<dbReference type="PANTHER" id="PTHR46042:SF1">
    <property type="entry name" value="DIPHTHINE METHYLTRANSFERASE"/>
    <property type="match status" value="1"/>
</dbReference>
<dbReference type="InterPro" id="IPR036322">
    <property type="entry name" value="WD40_repeat_dom_sf"/>
</dbReference>
<dbReference type="EMBL" id="KN847977">
    <property type="protein sequence ID" value="KIR48399.1"/>
    <property type="molecule type" value="Genomic_DNA"/>
</dbReference>
<gene>
    <name evidence="9" type="ORF">I312_02243</name>
</gene>
<proteinExistence type="inferred from homology"/>
<dbReference type="InterPro" id="IPR015943">
    <property type="entry name" value="WD40/YVTN_repeat-like_dom_sf"/>
</dbReference>
<evidence type="ECO:0000256" key="4">
    <source>
        <dbReference type="ARBA" id="ARBA00022801"/>
    </source>
</evidence>
<dbReference type="InterPro" id="IPR052415">
    <property type="entry name" value="Diphthine_MTase"/>
</dbReference>
<comment type="catalytic activity">
    <reaction evidence="7">
        <text>diphthine methyl ester-[translation elongation factor 2] + H2O = diphthine-[translation elongation factor 2] + methanol + H(+)</text>
        <dbReference type="Rhea" id="RHEA:42656"/>
        <dbReference type="Rhea" id="RHEA-COMP:10172"/>
        <dbReference type="Rhea" id="RHEA-COMP:10173"/>
        <dbReference type="ChEBI" id="CHEBI:15377"/>
        <dbReference type="ChEBI" id="CHEBI:15378"/>
        <dbReference type="ChEBI" id="CHEBI:17790"/>
        <dbReference type="ChEBI" id="CHEBI:79005"/>
        <dbReference type="ChEBI" id="CHEBI:82696"/>
        <dbReference type="EC" id="3.1.1.97"/>
    </reaction>
</comment>
<dbReference type="GO" id="GO:0005737">
    <property type="term" value="C:cytoplasm"/>
    <property type="evidence" value="ECO:0007669"/>
    <property type="project" value="TreeGrafter"/>
</dbReference>
<evidence type="ECO:0000256" key="2">
    <source>
        <dbReference type="ARBA" id="ARBA00022574"/>
    </source>
</evidence>
<reference evidence="9" key="1">
    <citation type="submission" date="2015-01" db="EMBL/GenBank/DDBJ databases">
        <title>The Genome Sequence of Cryptococcus gattii CA1280.</title>
        <authorList>
            <consortium name="The Broad Institute Genomics Platform"/>
            <person name="Cuomo C."/>
            <person name="Litvintseva A."/>
            <person name="Chen Y."/>
            <person name="Heitman J."/>
            <person name="Sun S."/>
            <person name="Springer D."/>
            <person name="Dromer F."/>
            <person name="Young S."/>
            <person name="Zeng Q."/>
            <person name="Gargeya S."/>
            <person name="Abouelleil A."/>
            <person name="Alvarado L."/>
            <person name="Chapman S.B."/>
            <person name="Gainer-Dewar J."/>
            <person name="Goldberg J."/>
            <person name="Griggs A."/>
            <person name="Gujja S."/>
            <person name="Hansen M."/>
            <person name="Howarth C."/>
            <person name="Imamovic A."/>
            <person name="Larimer J."/>
            <person name="Murphy C."/>
            <person name="Naylor J."/>
            <person name="Pearson M."/>
            <person name="Priest M."/>
            <person name="Roberts A."/>
            <person name="Saif S."/>
            <person name="Shea T."/>
            <person name="Sykes S."/>
            <person name="Wortman J."/>
            <person name="Nusbaum C."/>
            <person name="Birren B."/>
        </authorList>
    </citation>
    <scope>NUCLEOTIDE SEQUENCE [LARGE SCALE GENOMIC DNA]</scope>
    <source>
        <strain evidence="9">CA1280</strain>
    </source>
</reference>
<dbReference type="GO" id="GO:0017183">
    <property type="term" value="P:protein histidyl modification to diphthamide"/>
    <property type="evidence" value="ECO:0007669"/>
    <property type="project" value="TreeGrafter"/>
</dbReference>
<dbReference type="OrthoDB" id="1930760at2759"/>
<evidence type="ECO:0000256" key="3">
    <source>
        <dbReference type="ARBA" id="ARBA00022737"/>
    </source>
</evidence>
<evidence type="ECO:0000256" key="7">
    <source>
        <dbReference type="ARBA" id="ARBA00047551"/>
    </source>
</evidence>